<name>A0ACA9R8E5_9GLOM</name>
<accession>A0ACA9R8E5</accession>
<feature type="non-terminal residue" evidence="1">
    <location>
        <position position="141"/>
    </location>
</feature>
<dbReference type="EMBL" id="CAJVQC010045936">
    <property type="protein sequence ID" value="CAG8782186.1"/>
    <property type="molecule type" value="Genomic_DNA"/>
</dbReference>
<organism evidence="1 2">
    <name type="scientific">Racocetra persica</name>
    <dbReference type="NCBI Taxonomy" id="160502"/>
    <lineage>
        <taxon>Eukaryota</taxon>
        <taxon>Fungi</taxon>
        <taxon>Fungi incertae sedis</taxon>
        <taxon>Mucoromycota</taxon>
        <taxon>Glomeromycotina</taxon>
        <taxon>Glomeromycetes</taxon>
        <taxon>Diversisporales</taxon>
        <taxon>Gigasporaceae</taxon>
        <taxon>Racocetra</taxon>
    </lineage>
</organism>
<proteinExistence type="predicted"/>
<evidence type="ECO:0000313" key="1">
    <source>
        <dbReference type="EMBL" id="CAG8782186.1"/>
    </source>
</evidence>
<reference evidence="1" key="1">
    <citation type="submission" date="2021-06" db="EMBL/GenBank/DDBJ databases">
        <authorList>
            <person name="Kallberg Y."/>
            <person name="Tangrot J."/>
            <person name="Rosling A."/>
        </authorList>
    </citation>
    <scope>NUCLEOTIDE SEQUENCE</scope>
    <source>
        <strain evidence="1">MA461A</strain>
    </source>
</reference>
<sequence>MEFSEDSDVSIIELDLMPTADHKDQVYCKCCSCAEKGYGGNWVSKRTRTRHKKTQRTHQKPTVVSSESSNSELLSDKDNDQINDKQKPVCGQDLSWLDSVIEMQNSFEIQDSFLPDVNAETSSENQELVTSSSDNEISQKS</sequence>
<evidence type="ECO:0000313" key="2">
    <source>
        <dbReference type="Proteomes" id="UP000789920"/>
    </source>
</evidence>
<comment type="caution">
    <text evidence="1">The sequence shown here is derived from an EMBL/GenBank/DDBJ whole genome shotgun (WGS) entry which is preliminary data.</text>
</comment>
<protein>
    <submittedName>
        <fullName evidence="1">12800_t:CDS:1</fullName>
    </submittedName>
</protein>
<gene>
    <name evidence="1" type="ORF">RPERSI_LOCUS17759</name>
</gene>
<dbReference type="Proteomes" id="UP000789920">
    <property type="component" value="Unassembled WGS sequence"/>
</dbReference>
<keyword evidence="2" id="KW-1185">Reference proteome</keyword>